<dbReference type="AlphaFoldDB" id="A0AAE4ZCT8"/>
<organism evidence="1 2">
    <name type="scientific">Candidatus Kutchimonas denitrificans</name>
    <dbReference type="NCBI Taxonomy" id="3056748"/>
    <lineage>
        <taxon>Bacteria</taxon>
        <taxon>Pseudomonadati</taxon>
        <taxon>Gemmatimonadota</taxon>
        <taxon>Gemmatimonadia</taxon>
        <taxon>Candidatus Palauibacterales</taxon>
        <taxon>Candidatus Palauibacteraceae</taxon>
        <taxon>Candidatus Kutchimonas</taxon>
    </lineage>
</organism>
<dbReference type="Pfam" id="PF07386">
    <property type="entry name" value="DUF1499"/>
    <property type="match status" value="1"/>
</dbReference>
<gene>
    <name evidence="1" type="ORF">GWO12_10340</name>
</gene>
<protein>
    <submittedName>
        <fullName evidence="1">DUF1499 domain-containing protein</fullName>
    </submittedName>
</protein>
<name>A0AAE4ZCT8_9BACT</name>
<reference evidence="1 2" key="1">
    <citation type="submission" date="2020-01" db="EMBL/GenBank/DDBJ databases">
        <title>Genomes assembled from Gulf of Kutch pelagic sediment metagenomes.</title>
        <authorList>
            <person name="Chandrashekar M."/>
            <person name="Mahajan M.S."/>
            <person name="Dave K.J."/>
            <person name="Vatsa P."/>
            <person name="Nathani N.M."/>
        </authorList>
    </citation>
    <scope>NUCLEOTIDE SEQUENCE [LARGE SCALE GENOMIC DNA]</scope>
    <source>
        <strain evidence="1">KS3-K002</strain>
    </source>
</reference>
<proteinExistence type="predicted"/>
<accession>A0AAE4ZCT8</accession>
<sequence length="138" mass="16068">MIRRDLTLRHAMRSRLIKALTENSAQTSEDAEDPRLRGRTYMVPFARVWDEVIEMIRERPRWNLVRANEDKGLIGAEATTPVFRFVDDVRLKIRLDANALTRVDMWSQSRVGNADLGVNTRRIGKFFRDLDRRLGVDG</sequence>
<dbReference type="Proteomes" id="UP000702544">
    <property type="component" value="Unassembled WGS sequence"/>
</dbReference>
<evidence type="ECO:0000313" key="1">
    <source>
        <dbReference type="EMBL" id="NIR75490.1"/>
    </source>
</evidence>
<evidence type="ECO:0000313" key="2">
    <source>
        <dbReference type="Proteomes" id="UP000702544"/>
    </source>
</evidence>
<dbReference type="EMBL" id="JAACAK010000083">
    <property type="protein sequence ID" value="NIR75490.1"/>
    <property type="molecule type" value="Genomic_DNA"/>
</dbReference>
<dbReference type="InterPro" id="IPR010865">
    <property type="entry name" value="DUF1499"/>
</dbReference>
<comment type="caution">
    <text evidence="1">The sequence shown here is derived from an EMBL/GenBank/DDBJ whole genome shotgun (WGS) entry which is preliminary data.</text>
</comment>